<organism evidence="1 2">
    <name type="scientific">Tahibacter aquaticus</name>
    <dbReference type="NCBI Taxonomy" id="520092"/>
    <lineage>
        <taxon>Bacteria</taxon>
        <taxon>Pseudomonadati</taxon>
        <taxon>Pseudomonadota</taxon>
        <taxon>Gammaproteobacteria</taxon>
        <taxon>Lysobacterales</taxon>
        <taxon>Rhodanobacteraceae</taxon>
        <taxon>Tahibacter</taxon>
    </lineage>
</organism>
<dbReference type="InterPro" id="IPR011989">
    <property type="entry name" value="ARM-like"/>
</dbReference>
<dbReference type="Pfam" id="PF03130">
    <property type="entry name" value="HEAT_PBS"/>
    <property type="match status" value="1"/>
</dbReference>
<gene>
    <name evidence="1" type="ORF">DFR29_1035</name>
</gene>
<accession>A0A4R6Z4E6</accession>
<keyword evidence="2" id="KW-1185">Reference proteome</keyword>
<comment type="caution">
    <text evidence="1">The sequence shown here is derived from an EMBL/GenBank/DDBJ whole genome shotgun (WGS) entry which is preliminary data.</text>
</comment>
<dbReference type="Proteomes" id="UP000295293">
    <property type="component" value="Unassembled WGS sequence"/>
</dbReference>
<sequence length="158" mass="17290">MRLSTHASDTVRWGVAFTLAGYAQPAAISTVLRLMADQDDDVRDYATWALGEMHEADTPEVRAALWRNIDDRNEHVCGEALKGLAARGDEDVIPHLISRLKPDCRVFELHAAESLAAPALLPALLALDAQCGEPARGESHYWRNRLGDAIAACQPKHA</sequence>
<reference evidence="1 2" key="1">
    <citation type="submission" date="2019-03" db="EMBL/GenBank/DDBJ databases">
        <title>Genomic Encyclopedia of Type Strains, Phase IV (KMG-IV): sequencing the most valuable type-strain genomes for metagenomic binning, comparative biology and taxonomic classification.</title>
        <authorList>
            <person name="Goeker M."/>
        </authorList>
    </citation>
    <scope>NUCLEOTIDE SEQUENCE [LARGE SCALE GENOMIC DNA]</scope>
    <source>
        <strain evidence="1 2">DSM 21667</strain>
    </source>
</reference>
<dbReference type="InterPro" id="IPR016024">
    <property type="entry name" value="ARM-type_fold"/>
</dbReference>
<proteinExistence type="predicted"/>
<name>A0A4R6Z4E6_9GAMM</name>
<dbReference type="InterPro" id="IPR004155">
    <property type="entry name" value="PBS_lyase_HEAT"/>
</dbReference>
<dbReference type="AlphaFoldDB" id="A0A4R6Z4E6"/>
<evidence type="ECO:0000313" key="2">
    <source>
        <dbReference type="Proteomes" id="UP000295293"/>
    </source>
</evidence>
<evidence type="ECO:0000313" key="1">
    <source>
        <dbReference type="EMBL" id="TDR46474.1"/>
    </source>
</evidence>
<dbReference type="SUPFAM" id="SSF48371">
    <property type="entry name" value="ARM repeat"/>
    <property type="match status" value="1"/>
</dbReference>
<dbReference type="Pfam" id="PF13646">
    <property type="entry name" value="HEAT_2"/>
    <property type="match status" value="1"/>
</dbReference>
<dbReference type="Gene3D" id="1.25.10.10">
    <property type="entry name" value="Leucine-rich Repeat Variant"/>
    <property type="match status" value="1"/>
</dbReference>
<protein>
    <submittedName>
        <fullName evidence="1">HEAT repeat protein</fullName>
    </submittedName>
</protein>
<dbReference type="EMBL" id="SNZH01000003">
    <property type="protein sequence ID" value="TDR46474.1"/>
    <property type="molecule type" value="Genomic_DNA"/>
</dbReference>